<dbReference type="InterPro" id="IPR025067">
    <property type="entry name" value="DUF4079"/>
</dbReference>
<feature type="transmembrane region" description="Helical" evidence="1">
    <location>
        <begin position="110"/>
        <end position="131"/>
    </location>
</feature>
<protein>
    <submittedName>
        <fullName evidence="2">DUF4079 domain-containing protein</fullName>
    </submittedName>
</protein>
<keyword evidence="1" id="KW-1133">Transmembrane helix</keyword>
<reference evidence="3" key="1">
    <citation type="submission" date="2023-07" db="EMBL/GenBank/DDBJ databases">
        <authorList>
            <person name="Luz R."/>
            <person name="Cordeiro R."/>
            <person name="Fonseca A."/>
            <person name="Goncalves V."/>
        </authorList>
    </citation>
    <scope>NUCLEOTIDE SEQUENCE [LARGE SCALE GENOMIC DNA]</scope>
    <source>
        <strain evidence="3">BACA0444</strain>
    </source>
</reference>
<keyword evidence="3" id="KW-1185">Reference proteome</keyword>
<dbReference type="Proteomes" id="UP001268256">
    <property type="component" value="Unassembled WGS sequence"/>
</dbReference>
<dbReference type="RefSeq" id="WP_322877327.1">
    <property type="nucleotide sequence ID" value="NZ_JAVMIP010000002.1"/>
</dbReference>
<name>A0AAE4FQ25_9CYAN</name>
<comment type="caution">
    <text evidence="2">The sequence shown here is derived from an EMBL/GenBank/DDBJ whole genome shotgun (WGS) entry which is preliminary data.</text>
</comment>
<dbReference type="PANTHER" id="PTHR36738:SF1">
    <property type="entry name" value="EXPRESSED PROTEIN"/>
    <property type="match status" value="1"/>
</dbReference>
<evidence type="ECO:0000256" key="1">
    <source>
        <dbReference type="SAM" id="Phobius"/>
    </source>
</evidence>
<sequence>MSFELTTLQEALTTYLEPVAAYFRSLNLPEFVTHWGHPLMMGIVVVFMGSYVGLSGWQGRLSPDPDQAQKSRADHKKLAPFMFLFIVMGYSGGLLSLVMAQHPILESPHFWTGSAAIGVLGLNGVISLTKFGGGQAWLRTSHAYIGSAALGLLFVHGVLGLKLGLSF</sequence>
<feature type="transmembrane region" description="Helical" evidence="1">
    <location>
        <begin position="35"/>
        <end position="57"/>
    </location>
</feature>
<dbReference type="AlphaFoldDB" id="A0AAE4FQ25"/>
<keyword evidence="1" id="KW-0812">Transmembrane</keyword>
<dbReference type="PANTHER" id="PTHR36738">
    <property type="entry name" value="EXPRESSED PROTEIN"/>
    <property type="match status" value="1"/>
</dbReference>
<dbReference type="GO" id="GO:0016020">
    <property type="term" value="C:membrane"/>
    <property type="evidence" value="ECO:0007669"/>
    <property type="project" value="TreeGrafter"/>
</dbReference>
<feature type="transmembrane region" description="Helical" evidence="1">
    <location>
        <begin position="78"/>
        <end position="98"/>
    </location>
</feature>
<evidence type="ECO:0000313" key="3">
    <source>
        <dbReference type="Proteomes" id="UP001268256"/>
    </source>
</evidence>
<feature type="transmembrane region" description="Helical" evidence="1">
    <location>
        <begin position="143"/>
        <end position="165"/>
    </location>
</feature>
<gene>
    <name evidence="2" type="ORF">RIF25_04385</name>
</gene>
<dbReference type="Pfam" id="PF13301">
    <property type="entry name" value="DUF4079"/>
    <property type="match status" value="1"/>
</dbReference>
<evidence type="ECO:0000313" key="2">
    <source>
        <dbReference type="EMBL" id="MDS3860041.1"/>
    </source>
</evidence>
<dbReference type="EMBL" id="JAVMIP010000002">
    <property type="protein sequence ID" value="MDS3860041.1"/>
    <property type="molecule type" value="Genomic_DNA"/>
</dbReference>
<organism evidence="2 3">
    <name type="scientific">Pseudocalidococcus azoricus BACA0444</name>
    <dbReference type="NCBI Taxonomy" id="2918990"/>
    <lineage>
        <taxon>Bacteria</taxon>
        <taxon>Bacillati</taxon>
        <taxon>Cyanobacteriota</taxon>
        <taxon>Cyanophyceae</taxon>
        <taxon>Acaryochloridales</taxon>
        <taxon>Thermosynechococcaceae</taxon>
        <taxon>Pseudocalidococcus</taxon>
        <taxon>Pseudocalidococcus azoricus</taxon>
    </lineage>
</organism>
<accession>A0AAE4FQ25</accession>
<keyword evidence="1" id="KW-0472">Membrane</keyword>
<proteinExistence type="predicted"/>